<dbReference type="HOGENOM" id="CLU_833384_0_0_11"/>
<dbReference type="OrthoDB" id="5242879at2"/>
<accession>R4Z5S6</accession>
<feature type="transmembrane region" description="Helical" evidence="3">
    <location>
        <begin position="279"/>
        <end position="299"/>
    </location>
</feature>
<feature type="transmembrane region" description="Helical" evidence="3">
    <location>
        <begin position="12"/>
        <end position="30"/>
    </location>
</feature>
<gene>
    <name evidence="4" type="ORF">BN381_310048</name>
</gene>
<evidence type="ECO:0008006" key="6">
    <source>
        <dbReference type="Google" id="ProtNLM"/>
    </source>
</evidence>
<dbReference type="CDD" id="cd05830">
    <property type="entry name" value="Sortase_E"/>
    <property type="match status" value="1"/>
</dbReference>
<evidence type="ECO:0000256" key="2">
    <source>
        <dbReference type="PIRSR" id="PIRSR605754-1"/>
    </source>
</evidence>
<dbReference type="InterPro" id="IPR023365">
    <property type="entry name" value="Sortase_dom-sf"/>
</dbReference>
<sequence length="333" mass="36200">MFTRLLSGLGKTMIALGVITFLFVAFQLWGTELEESRAQNDLTADLVDSLPADTPKVSDDAEELDKVAASLGAIDPADVKKLPKPAEGDSLGIIQFKPDLNKAGIDMRKVFVEGTNKDDLKKGPGHYLGSPFPGQKGNAAIAGHRVTYGAPFHRIDELVPGDLISVYTRQGQFTYRVLPPPADAKGRKGPAYWIVDPSDVSVLEDFDDNRLTLTACHPKYSAAERIIVAAELTGNPAATTRGNKADTTTEVAGEELEVAAGPDEAFDDLGWHSEHLPNALAWSAATFGVWLVAFGVGQFLGPKRWIAYLVALPVFTYCLWFAFTWINRWIPSL</sequence>
<dbReference type="Gene3D" id="2.40.260.10">
    <property type="entry name" value="Sortase"/>
    <property type="match status" value="1"/>
</dbReference>
<protein>
    <recommendedName>
        <fullName evidence="6">Sortase family protein</fullName>
    </recommendedName>
</protein>
<organism evidence="4 5">
    <name type="scientific">Candidatus Neomicrothrix parvicella RN1</name>
    <dbReference type="NCBI Taxonomy" id="1229780"/>
    <lineage>
        <taxon>Bacteria</taxon>
        <taxon>Bacillati</taxon>
        <taxon>Actinomycetota</taxon>
        <taxon>Acidimicrobiia</taxon>
        <taxon>Acidimicrobiales</taxon>
        <taxon>Microthrixaceae</taxon>
        <taxon>Candidatus Neomicrothrix</taxon>
    </lineage>
</organism>
<keyword evidence="3" id="KW-0812">Transmembrane</keyword>
<proteinExistence type="predicted"/>
<dbReference type="InterPro" id="IPR005754">
    <property type="entry name" value="Sortase"/>
</dbReference>
<keyword evidence="5" id="KW-1185">Reference proteome</keyword>
<evidence type="ECO:0000256" key="3">
    <source>
        <dbReference type="SAM" id="Phobius"/>
    </source>
</evidence>
<keyword evidence="1" id="KW-0378">Hydrolase</keyword>
<dbReference type="Pfam" id="PF04203">
    <property type="entry name" value="Sortase"/>
    <property type="match status" value="1"/>
</dbReference>
<dbReference type="SUPFAM" id="SSF63817">
    <property type="entry name" value="Sortase"/>
    <property type="match status" value="1"/>
</dbReference>
<dbReference type="STRING" id="1229780.BN381_310048"/>
<dbReference type="Proteomes" id="UP000018291">
    <property type="component" value="Unassembled WGS sequence"/>
</dbReference>
<dbReference type="EMBL" id="CANL01000025">
    <property type="protein sequence ID" value="CCM63952.1"/>
    <property type="molecule type" value="Genomic_DNA"/>
</dbReference>
<keyword evidence="3" id="KW-1133">Transmembrane helix</keyword>
<dbReference type="eggNOG" id="COG3764">
    <property type="taxonomic scope" value="Bacteria"/>
</dbReference>
<reference evidence="4 5" key="1">
    <citation type="journal article" date="2013" name="ISME J.">
        <title>Metabolic model for the filamentous 'Candidatus Microthrix parvicella' based on genomic and metagenomic analyses.</title>
        <authorList>
            <person name="Jon McIlroy S."/>
            <person name="Kristiansen R."/>
            <person name="Albertsen M."/>
            <person name="Michael Karst S."/>
            <person name="Rossetti S."/>
            <person name="Lund Nielsen J."/>
            <person name="Tandoi V."/>
            <person name="James Seviour R."/>
            <person name="Nielsen P.H."/>
        </authorList>
    </citation>
    <scope>NUCLEOTIDE SEQUENCE [LARGE SCALE GENOMIC DNA]</scope>
    <source>
        <strain evidence="4 5">RN1</strain>
    </source>
</reference>
<dbReference type="AlphaFoldDB" id="R4Z5S6"/>
<dbReference type="RefSeq" id="WP_012227341.1">
    <property type="nucleotide sequence ID" value="NZ_HG422565.1"/>
</dbReference>
<dbReference type="InterPro" id="IPR042003">
    <property type="entry name" value="Sortase_E"/>
</dbReference>
<feature type="active site" description="Proton donor/acceptor" evidence="2">
    <location>
        <position position="144"/>
    </location>
</feature>
<feature type="active site" description="Acyl-thioester intermediate" evidence="2">
    <location>
        <position position="216"/>
    </location>
</feature>
<dbReference type="GO" id="GO:0016787">
    <property type="term" value="F:hydrolase activity"/>
    <property type="evidence" value="ECO:0007669"/>
    <property type="project" value="UniProtKB-KW"/>
</dbReference>
<evidence type="ECO:0000313" key="4">
    <source>
        <dbReference type="EMBL" id="CCM63952.1"/>
    </source>
</evidence>
<name>R4Z5S6_9ACTN</name>
<evidence type="ECO:0000313" key="5">
    <source>
        <dbReference type="Proteomes" id="UP000018291"/>
    </source>
</evidence>
<keyword evidence="3" id="KW-0472">Membrane</keyword>
<comment type="caution">
    <text evidence="4">The sequence shown here is derived from an EMBL/GenBank/DDBJ whole genome shotgun (WGS) entry which is preliminary data.</text>
</comment>
<evidence type="ECO:0000256" key="1">
    <source>
        <dbReference type="ARBA" id="ARBA00022801"/>
    </source>
</evidence>
<feature type="transmembrane region" description="Helical" evidence="3">
    <location>
        <begin position="305"/>
        <end position="326"/>
    </location>
</feature>
<dbReference type="NCBIfam" id="TIGR01076">
    <property type="entry name" value="sortase_fam"/>
    <property type="match status" value="1"/>
</dbReference>